<dbReference type="InterPro" id="IPR033749">
    <property type="entry name" value="Polyprenyl_synt_CS"/>
</dbReference>
<keyword evidence="6" id="KW-0414">Isoprene biosynthesis</keyword>
<dbReference type="CDD" id="cd00685">
    <property type="entry name" value="Trans_IPPS_HT"/>
    <property type="match status" value="1"/>
</dbReference>
<dbReference type="PANTHER" id="PTHR43281">
    <property type="entry name" value="FARNESYL DIPHOSPHATE SYNTHASE"/>
    <property type="match status" value="1"/>
</dbReference>
<evidence type="ECO:0000313" key="8">
    <source>
        <dbReference type="EMBL" id="KAH7571438.1"/>
    </source>
</evidence>
<proteinExistence type="inferred from homology"/>
<dbReference type="InterPro" id="IPR008949">
    <property type="entry name" value="Isoprenoid_synthase_dom_sf"/>
</dbReference>
<reference evidence="8 9" key="1">
    <citation type="submission" date="2021-02" db="EMBL/GenBank/DDBJ databases">
        <title>Plant Genome Project.</title>
        <authorList>
            <person name="Zhang R.-G."/>
        </authorList>
    </citation>
    <scope>NUCLEOTIDE SEQUENCE [LARGE SCALE GENOMIC DNA]</scope>
    <source>
        <tissue evidence="8">Leaves</tissue>
    </source>
</reference>
<evidence type="ECO:0000256" key="6">
    <source>
        <dbReference type="ARBA" id="ARBA00023229"/>
    </source>
</evidence>
<dbReference type="Gene3D" id="1.10.600.10">
    <property type="entry name" value="Farnesyl Diphosphate Synthase"/>
    <property type="match status" value="1"/>
</dbReference>
<keyword evidence="5" id="KW-0460">Magnesium</keyword>
<keyword evidence="4" id="KW-0479">Metal-binding</keyword>
<evidence type="ECO:0000256" key="4">
    <source>
        <dbReference type="ARBA" id="ARBA00022723"/>
    </source>
</evidence>
<evidence type="ECO:0000256" key="2">
    <source>
        <dbReference type="ARBA" id="ARBA00006706"/>
    </source>
</evidence>
<dbReference type="InterPro" id="IPR000092">
    <property type="entry name" value="Polyprenyl_synt"/>
</dbReference>
<dbReference type="SUPFAM" id="SSF48576">
    <property type="entry name" value="Terpenoid synthases"/>
    <property type="match status" value="1"/>
</dbReference>
<sequence>MAALLNTAIYGFKNHTRKAFGPLRHVGNSSSSSLVQSNHLKIKSKISPSPVFAFEEYKTLKIERINKALDEAVPLKHPTILHEAMRYTLLAGGERLFSTLCIASCELVGGNESLVMPMACALEMMTTAEIVADDLPCMDDDDIRCGMPTNHKVFGVGTSVIACHALIYLAIEHVLTKTKDVEPNRLIQAFNEICKAMGAAGVAAGQFADMHSEGKEVSLRELEFIHQHKTEKIIQASMVCGAILGGGTEVEIERLNKYGKNVGLAFQVWDDILDVTGSPETLGRNLGGDALRGKATYPKLIGLDESEKFAKQLVADAIQELAYFDSARADPLYHIANSIAGFV</sequence>
<evidence type="ECO:0000256" key="7">
    <source>
        <dbReference type="RuleBase" id="RU004466"/>
    </source>
</evidence>
<keyword evidence="9" id="KW-1185">Reference proteome</keyword>
<organism evidence="8 9">
    <name type="scientific">Xanthoceras sorbifolium</name>
    <dbReference type="NCBI Taxonomy" id="99658"/>
    <lineage>
        <taxon>Eukaryota</taxon>
        <taxon>Viridiplantae</taxon>
        <taxon>Streptophyta</taxon>
        <taxon>Embryophyta</taxon>
        <taxon>Tracheophyta</taxon>
        <taxon>Spermatophyta</taxon>
        <taxon>Magnoliopsida</taxon>
        <taxon>eudicotyledons</taxon>
        <taxon>Gunneridae</taxon>
        <taxon>Pentapetalae</taxon>
        <taxon>rosids</taxon>
        <taxon>malvids</taxon>
        <taxon>Sapindales</taxon>
        <taxon>Sapindaceae</taxon>
        <taxon>Xanthoceroideae</taxon>
        <taxon>Xanthoceras</taxon>
    </lineage>
</organism>
<comment type="similarity">
    <text evidence="2 7">Belongs to the FPP/GGPP synthase family.</text>
</comment>
<dbReference type="PROSITE" id="PS00444">
    <property type="entry name" value="POLYPRENYL_SYNTHASE_2"/>
    <property type="match status" value="1"/>
</dbReference>
<protein>
    <submittedName>
        <fullName evidence="8">Uncharacterized protein</fullName>
    </submittedName>
</protein>
<evidence type="ECO:0000256" key="5">
    <source>
        <dbReference type="ARBA" id="ARBA00022842"/>
    </source>
</evidence>
<accession>A0ABQ8I472</accession>
<evidence type="ECO:0000313" key="9">
    <source>
        <dbReference type="Proteomes" id="UP000827721"/>
    </source>
</evidence>
<dbReference type="EMBL" id="JAFEMO010000004">
    <property type="protein sequence ID" value="KAH7571438.1"/>
    <property type="molecule type" value="Genomic_DNA"/>
</dbReference>
<dbReference type="Proteomes" id="UP000827721">
    <property type="component" value="Unassembled WGS sequence"/>
</dbReference>
<comment type="cofactor">
    <cofactor evidence="1">
        <name>Mg(2+)</name>
        <dbReference type="ChEBI" id="CHEBI:18420"/>
    </cofactor>
</comment>
<keyword evidence="3 7" id="KW-0808">Transferase</keyword>
<comment type="caution">
    <text evidence="8">The sequence shown here is derived from an EMBL/GenBank/DDBJ whole genome shotgun (WGS) entry which is preliminary data.</text>
</comment>
<dbReference type="Pfam" id="PF00348">
    <property type="entry name" value="polyprenyl_synt"/>
    <property type="match status" value="1"/>
</dbReference>
<name>A0ABQ8I472_9ROSI</name>
<evidence type="ECO:0000256" key="3">
    <source>
        <dbReference type="ARBA" id="ARBA00022679"/>
    </source>
</evidence>
<gene>
    <name evidence="8" type="ORF">JRO89_XS04G0053500</name>
</gene>
<dbReference type="SFLD" id="SFLDS00005">
    <property type="entry name" value="Isoprenoid_Synthase_Type_I"/>
    <property type="match status" value="1"/>
</dbReference>
<dbReference type="PANTHER" id="PTHR43281:SF1">
    <property type="entry name" value="FARNESYL DIPHOSPHATE SYNTHASE"/>
    <property type="match status" value="1"/>
</dbReference>
<evidence type="ECO:0000256" key="1">
    <source>
        <dbReference type="ARBA" id="ARBA00001946"/>
    </source>
</evidence>